<keyword evidence="3" id="KW-1185">Reference proteome</keyword>
<feature type="compositionally biased region" description="Acidic residues" evidence="1">
    <location>
        <begin position="15"/>
        <end position="24"/>
    </location>
</feature>
<sequence>MEVLDGKKLKPVLEADLDVDDDDDEKKLDVPGRTENGGQDTERGLPRPRWRGTSPRRSAAYLRALALARNYQCPETAAQDLEASAMVLRTRGVAARGHALVREAVGMAQAAALIRARLAA</sequence>
<dbReference type="EMBL" id="CAUYUJ010013425">
    <property type="protein sequence ID" value="CAK0836174.1"/>
    <property type="molecule type" value="Genomic_DNA"/>
</dbReference>
<comment type="caution">
    <text evidence="2">The sequence shown here is derived from an EMBL/GenBank/DDBJ whole genome shotgun (WGS) entry which is preliminary data.</text>
</comment>
<accession>A0ABN9SUS7</accession>
<evidence type="ECO:0008006" key="4">
    <source>
        <dbReference type="Google" id="ProtNLM"/>
    </source>
</evidence>
<dbReference type="Proteomes" id="UP001189429">
    <property type="component" value="Unassembled WGS sequence"/>
</dbReference>
<gene>
    <name evidence="2" type="ORF">PCOR1329_LOCUS32761</name>
</gene>
<evidence type="ECO:0000313" key="2">
    <source>
        <dbReference type="EMBL" id="CAK0836174.1"/>
    </source>
</evidence>
<name>A0ABN9SUS7_9DINO</name>
<protein>
    <recommendedName>
        <fullName evidence="4">Magnesium chelatase</fullName>
    </recommendedName>
</protein>
<feature type="region of interest" description="Disordered" evidence="1">
    <location>
        <begin position="1"/>
        <end position="55"/>
    </location>
</feature>
<reference evidence="2" key="1">
    <citation type="submission" date="2023-10" db="EMBL/GenBank/DDBJ databases">
        <authorList>
            <person name="Chen Y."/>
            <person name="Shah S."/>
            <person name="Dougan E. K."/>
            <person name="Thang M."/>
            <person name="Chan C."/>
        </authorList>
    </citation>
    <scope>NUCLEOTIDE SEQUENCE [LARGE SCALE GENOMIC DNA]</scope>
</reference>
<evidence type="ECO:0000256" key="1">
    <source>
        <dbReference type="SAM" id="MobiDB-lite"/>
    </source>
</evidence>
<organism evidence="2 3">
    <name type="scientific">Prorocentrum cordatum</name>
    <dbReference type="NCBI Taxonomy" id="2364126"/>
    <lineage>
        <taxon>Eukaryota</taxon>
        <taxon>Sar</taxon>
        <taxon>Alveolata</taxon>
        <taxon>Dinophyceae</taxon>
        <taxon>Prorocentrales</taxon>
        <taxon>Prorocentraceae</taxon>
        <taxon>Prorocentrum</taxon>
    </lineage>
</organism>
<feature type="compositionally biased region" description="Basic and acidic residues" evidence="1">
    <location>
        <begin position="1"/>
        <end position="13"/>
    </location>
</feature>
<evidence type="ECO:0000313" key="3">
    <source>
        <dbReference type="Proteomes" id="UP001189429"/>
    </source>
</evidence>
<proteinExistence type="predicted"/>